<evidence type="ECO:0000256" key="5">
    <source>
        <dbReference type="ARBA" id="ARBA00022989"/>
    </source>
</evidence>
<name>A0ABN2WM30_9MICO</name>
<protein>
    <submittedName>
        <fullName evidence="9">TRAP transporter permease</fullName>
    </submittedName>
</protein>
<evidence type="ECO:0000256" key="1">
    <source>
        <dbReference type="ARBA" id="ARBA00004429"/>
    </source>
</evidence>
<feature type="domain" description="TRAP C4-dicarboxylate transport system permease DctM subunit" evidence="8">
    <location>
        <begin position="12"/>
        <end position="438"/>
    </location>
</feature>
<evidence type="ECO:0000256" key="3">
    <source>
        <dbReference type="ARBA" id="ARBA00022519"/>
    </source>
</evidence>
<keyword evidence="6 7" id="KW-0472">Membrane</keyword>
<dbReference type="Pfam" id="PF06808">
    <property type="entry name" value="DctM"/>
    <property type="match status" value="1"/>
</dbReference>
<feature type="transmembrane region" description="Helical" evidence="7">
    <location>
        <begin position="6"/>
        <end position="22"/>
    </location>
</feature>
<comment type="subcellular location">
    <subcellularLocation>
        <location evidence="1">Cell inner membrane</location>
        <topology evidence="1">Multi-pass membrane protein</topology>
    </subcellularLocation>
</comment>
<dbReference type="PANTHER" id="PTHR33362:SF2">
    <property type="entry name" value="TRAP TRANSPORTER LARGE PERMEASE PROTEIN"/>
    <property type="match status" value="1"/>
</dbReference>
<feature type="transmembrane region" description="Helical" evidence="7">
    <location>
        <begin position="143"/>
        <end position="167"/>
    </location>
</feature>
<proteinExistence type="predicted"/>
<accession>A0ABN2WM30</accession>
<feature type="transmembrane region" description="Helical" evidence="7">
    <location>
        <begin position="179"/>
        <end position="202"/>
    </location>
</feature>
<reference evidence="9 10" key="1">
    <citation type="journal article" date="2019" name="Int. J. Syst. Evol. Microbiol.">
        <title>The Global Catalogue of Microorganisms (GCM) 10K type strain sequencing project: providing services to taxonomists for standard genome sequencing and annotation.</title>
        <authorList>
            <consortium name="The Broad Institute Genomics Platform"/>
            <consortium name="The Broad Institute Genome Sequencing Center for Infectious Disease"/>
            <person name="Wu L."/>
            <person name="Ma J."/>
        </authorList>
    </citation>
    <scope>NUCLEOTIDE SEQUENCE [LARGE SCALE GENOMIC DNA]</scope>
    <source>
        <strain evidence="9 10">JCM 15900</strain>
    </source>
</reference>
<dbReference type="RefSeq" id="WP_344336468.1">
    <property type="nucleotide sequence ID" value="NZ_BAAAPZ010000004.1"/>
</dbReference>
<sequence length="449" mass="46434">MPIALIALATFIAVIVVWNVVVKRNMAEAMLLGFIVTLFFAGAQAPQFAGAAVASASENEVLYAATAFVFMTHFVEKTGVIDRLIRILSSFFGRVAGGPAIVDTLASGAMGAVAGGSNTGNAAASGAITGPWMVRTGWKPARAATVIAGNAGLGAALPPSASMVIMIGFAGSLVTTSGVYLALLVAGTYQVIWRLLLLIWFVRRDGIRAEKDSEHESPRTALRVGWTSTLVFLGALIPIAVSVGPLADLLAGPALFGEAMDSISLIVWIPVLMMAISAMVAWRELPRTLRGWWDFFAGSVPKFYTIGAILFFAVAASDVLAALGLAADVDAVLGQWSIPQWLLVTLVGLLVVLVAGPLSSSATLTAVGQVALFTLVAAGVDPLLAVIAILTFASTEGASPPASGSIFVASGITGARPEKTFIPLVIYYVVPFLVLGVLIALGIVPVPMG</sequence>
<comment type="caution">
    <text evidence="9">The sequence shown here is derived from an EMBL/GenBank/DDBJ whole genome shotgun (WGS) entry which is preliminary data.</text>
</comment>
<evidence type="ECO:0000256" key="2">
    <source>
        <dbReference type="ARBA" id="ARBA00022475"/>
    </source>
</evidence>
<evidence type="ECO:0000256" key="6">
    <source>
        <dbReference type="ARBA" id="ARBA00023136"/>
    </source>
</evidence>
<feature type="transmembrane region" description="Helical" evidence="7">
    <location>
        <begin position="223"/>
        <end position="243"/>
    </location>
</feature>
<feature type="transmembrane region" description="Helical" evidence="7">
    <location>
        <begin position="425"/>
        <end position="446"/>
    </location>
</feature>
<dbReference type="InterPro" id="IPR004681">
    <property type="entry name" value="TRAP_DctM"/>
</dbReference>
<keyword evidence="3" id="KW-0997">Cell inner membrane</keyword>
<evidence type="ECO:0000256" key="4">
    <source>
        <dbReference type="ARBA" id="ARBA00022692"/>
    </source>
</evidence>
<feature type="transmembrane region" description="Helical" evidence="7">
    <location>
        <begin position="29"/>
        <end position="49"/>
    </location>
</feature>
<keyword evidence="10" id="KW-1185">Reference proteome</keyword>
<evidence type="ECO:0000256" key="7">
    <source>
        <dbReference type="SAM" id="Phobius"/>
    </source>
</evidence>
<dbReference type="Proteomes" id="UP001500984">
    <property type="component" value="Unassembled WGS sequence"/>
</dbReference>
<feature type="transmembrane region" description="Helical" evidence="7">
    <location>
        <begin position="338"/>
        <end position="358"/>
    </location>
</feature>
<feature type="transmembrane region" description="Helical" evidence="7">
    <location>
        <begin position="303"/>
        <end position="326"/>
    </location>
</feature>
<gene>
    <name evidence="9" type="ORF">GCM10009823_13460</name>
</gene>
<evidence type="ECO:0000313" key="10">
    <source>
        <dbReference type="Proteomes" id="UP001500984"/>
    </source>
</evidence>
<evidence type="ECO:0000313" key="9">
    <source>
        <dbReference type="EMBL" id="GAA2094444.1"/>
    </source>
</evidence>
<keyword evidence="2" id="KW-1003">Cell membrane</keyword>
<keyword evidence="4 7" id="KW-0812">Transmembrane</keyword>
<dbReference type="PANTHER" id="PTHR33362">
    <property type="entry name" value="SIALIC ACID TRAP TRANSPORTER PERMEASE PROTEIN SIAT-RELATED"/>
    <property type="match status" value="1"/>
</dbReference>
<feature type="transmembrane region" description="Helical" evidence="7">
    <location>
        <begin position="263"/>
        <end position="282"/>
    </location>
</feature>
<dbReference type="EMBL" id="BAAAPZ010000004">
    <property type="protein sequence ID" value="GAA2094444.1"/>
    <property type="molecule type" value="Genomic_DNA"/>
</dbReference>
<evidence type="ECO:0000259" key="8">
    <source>
        <dbReference type="Pfam" id="PF06808"/>
    </source>
</evidence>
<keyword evidence="5 7" id="KW-1133">Transmembrane helix</keyword>
<dbReference type="InterPro" id="IPR010656">
    <property type="entry name" value="DctM"/>
</dbReference>
<feature type="transmembrane region" description="Helical" evidence="7">
    <location>
        <begin position="61"/>
        <end position="80"/>
    </location>
</feature>
<feature type="transmembrane region" description="Helical" evidence="7">
    <location>
        <begin position="370"/>
        <end position="393"/>
    </location>
</feature>
<organism evidence="9 10">
    <name type="scientific">Brevibacterium salitolerans</name>
    <dbReference type="NCBI Taxonomy" id="1403566"/>
    <lineage>
        <taxon>Bacteria</taxon>
        <taxon>Bacillati</taxon>
        <taxon>Actinomycetota</taxon>
        <taxon>Actinomycetes</taxon>
        <taxon>Micrococcales</taxon>
        <taxon>Brevibacteriaceae</taxon>
        <taxon>Brevibacterium</taxon>
    </lineage>
</organism>